<feature type="transmembrane region" description="Helical" evidence="1">
    <location>
        <begin position="136"/>
        <end position="159"/>
    </location>
</feature>
<feature type="transmembrane region" description="Helical" evidence="1">
    <location>
        <begin position="285"/>
        <end position="304"/>
    </location>
</feature>
<dbReference type="KEGG" id="psoj:PHYSODRAFT_332989"/>
<sequence length="551" mass="61675">MVTQHDMDDISRKLFNPFILVLDAWTFQHLVLVYYPRRKEFRVWLLVLASFIGFATHLYVYDDHDTISMANTVSKTCLQMTFIIQITIIGRDVCVKVKLLSIRWLTYIAEALVVLGCLQVLASLLEITGVRSRGTIHLLGNILETISLVFVLVFHFYYLSLSRGCRRLITERKFEILLYTCFAIHEFPFMLLEHHTGVTWEFAQGLCNRVVLAACILQNIRKKAVPSGGSSAVFKSKRSSILGSFTSARGSFLKPKANTDTQESRAISYSSGTLMKIVPRRNGETSVCLLLFADLLSFMTHVYFHQDLDVMLALNGVSETSLQLTFLIQITIIGRAVGRKVKLRSIARLTRAAEVLILLGWLHVFVSILEASGVSTHDRLHLIGNVLESVSLIFVVAFRFFYFEKKLELALYSAFALHEVPFSLLEHHAGVKNEFAQGICNRLLIMACILLNIHQKARPRSHGSYKSKRESLTNNRGSVASSRGSLIKVPTGRLSVDIPTSLVSSRASFTSFHTTTVKHNSNPALSGFPDIAKIAVTSIQQSGDVLEVSTS</sequence>
<dbReference type="RefSeq" id="XP_009528390.1">
    <property type="nucleotide sequence ID" value="XM_009530095.1"/>
</dbReference>
<dbReference type="GeneID" id="20646569"/>
<accession>G4ZMA8</accession>
<name>G4ZMA8_PHYSP</name>
<feature type="transmembrane region" description="Helical" evidence="1">
    <location>
        <begin position="380"/>
        <end position="402"/>
    </location>
</feature>
<feature type="transmembrane region" description="Helical" evidence="1">
    <location>
        <begin position="355"/>
        <end position="374"/>
    </location>
</feature>
<feature type="transmembrane region" description="Helical" evidence="1">
    <location>
        <begin position="14"/>
        <end position="36"/>
    </location>
</feature>
<feature type="transmembrane region" description="Helical" evidence="1">
    <location>
        <begin position="73"/>
        <end position="90"/>
    </location>
</feature>
<keyword evidence="1" id="KW-0472">Membrane</keyword>
<reference evidence="2 3" key="1">
    <citation type="journal article" date="2006" name="Science">
        <title>Phytophthora genome sequences uncover evolutionary origins and mechanisms of pathogenesis.</title>
        <authorList>
            <person name="Tyler B.M."/>
            <person name="Tripathy S."/>
            <person name="Zhang X."/>
            <person name="Dehal P."/>
            <person name="Jiang R.H."/>
            <person name="Aerts A."/>
            <person name="Arredondo F.D."/>
            <person name="Baxter L."/>
            <person name="Bensasson D."/>
            <person name="Beynon J.L."/>
            <person name="Chapman J."/>
            <person name="Damasceno C.M."/>
            <person name="Dorrance A.E."/>
            <person name="Dou D."/>
            <person name="Dickerman A.W."/>
            <person name="Dubchak I.L."/>
            <person name="Garbelotto M."/>
            <person name="Gijzen M."/>
            <person name="Gordon S.G."/>
            <person name="Govers F."/>
            <person name="Grunwald N.J."/>
            <person name="Huang W."/>
            <person name="Ivors K.L."/>
            <person name="Jones R.W."/>
            <person name="Kamoun S."/>
            <person name="Krampis K."/>
            <person name="Lamour K.H."/>
            <person name="Lee M.K."/>
            <person name="McDonald W.H."/>
            <person name="Medina M."/>
            <person name="Meijer H.J."/>
            <person name="Nordberg E.K."/>
            <person name="Maclean D.J."/>
            <person name="Ospina-Giraldo M.D."/>
            <person name="Morris P.F."/>
            <person name="Phuntumart V."/>
            <person name="Putnam N.H."/>
            <person name="Rash S."/>
            <person name="Rose J.K."/>
            <person name="Sakihama Y."/>
            <person name="Salamov A.A."/>
            <person name="Savidor A."/>
            <person name="Scheuring C.F."/>
            <person name="Smith B.M."/>
            <person name="Sobral B.W."/>
            <person name="Terry A."/>
            <person name="Torto-Alalibo T.A."/>
            <person name="Win J."/>
            <person name="Xu Z."/>
            <person name="Zhang H."/>
            <person name="Grigoriev I.V."/>
            <person name="Rokhsar D.S."/>
            <person name="Boore J.L."/>
        </authorList>
    </citation>
    <scope>NUCLEOTIDE SEQUENCE [LARGE SCALE GENOMIC DNA]</scope>
    <source>
        <strain evidence="2 3">P6497</strain>
    </source>
</reference>
<protein>
    <recommendedName>
        <fullName evidence="4">Transmembrane protein</fullName>
    </recommendedName>
</protein>
<feature type="transmembrane region" description="Helical" evidence="1">
    <location>
        <begin position="310"/>
        <end position="334"/>
    </location>
</feature>
<dbReference type="AlphaFoldDB" id="G4ZMA8"/>
<feature type="transmembrane region" description="Helical" evidence="1">
    <location>
        <begin position="43"/>
        <end position="61"/>
    </location>
</feature>
<proteinExistence type="predicted"/>
<dbReference type="EMBL" id="JH159155">
    <property type="protein sequence ID" value="EGZ14641.1"/>
    <property type="molecule type" value="Genomic_DNA"/>
</dbReference>
<gene>
    <name evidence="2" type="ORF">PHYSODRAFT_332989</name>
</gene>
<organism evidence="2 3">
    <name type="scientific">Phytophthora sojae (strain P6497)</name>
    <name type="common">Soybean stem and root rot agent</name>
    <name type="synonym">Phytophthora megasperma f. sp. glycines</name>
    <dbReference type="NCBI Taxonomy" id="1094619"/>
    <lineage>
        <taxon>Eukaryota</taxon>
        <taxon>Sar</taxon>
        <taxon>Stramenopiles</taxon>
        <taxon>Oomycota</taxon>
        <taxon>Peronosporomycetes</taxon>
        <taxon>Peronosporales</taxon>
        <taxon>Peronosporaceae</taxon>
        <taxon>Phytophthora</taxon>
    </lineage>
</organism>
<feature type="transmembrane region" description="Helical" evidence="1">
    <location>
        <begin position="102"/>
        <end position="124"/>
    </location>
</feature>
<evidence type="ECO:0000313" key="3">
    <source>
        <dbReference type="Proteomes" id="UP000002640"/>
    </source>
</evidence>
<evidence type="ECO:0000256" key="1">
    <source>
        <dbReference type="SAM" id="Phobius"/>
    </source>
</evidence>
<dbReference type="InParanoid" id="G4ZMA8"/>
<keyword evidence="1" id="KW-0812">Transmembrane</keyword>
<evidence type="ECO:0008006" key="4">
    <source>
        <dbReference type="Google" id="ProtNLM"/>
    </source>
</evidence>
<evidence type="ECO:0000313" key="2">
    <source>
        <dbReference type="EMBL" id="EGZ14641.1"/>
    </source>
</evidence>
<dbReference type="Proteomes" id="UP000002640">
    <property type="component" value="Unassembled WGS sequence"/>
</dbReference>
<keyword evidence="1" id="KW-1133">Transmembrane helix</keyword>
<keyword evidence="3" id="KW-1185">Reference proteome</keyword>